<evidence type="ECO:0000259" key="1">
    <source>
        <dbReference type="PROSITE" id="PS51029"/>
    </source>
</evidence>
<feature type="domain" description="MADF" evidence="1">
    <location>
        <begin position="5"/>
        <end position="99"/>
    </location>
</feature>
<evidence type="ECO:0000313" key="2">
    <source>
        <dbReference type="EMBL" id="CAH0562900.1"/>
    </source>
</evidence>
<gene>
    <name evidence="2" type="ORF">MELIAE_LOCUS11915</name>
</gene>
<dbReference type="SMART" id="SM00595">
    <property type="entry name" value="MADF"/>
    <property type="match status" value="1"/>
</dbReference>
<dbReference type="PANTHER" id="PTHR12243">
    <property type="entry name" value="MADF DOMAIN TRANSCRIPTION FACTOR"/>
    <property type="match status" value="1"/>
</dbReference>
<name>A0A9P0BIW6_BRAAE</name>
<dbReference type="EMBL" id="OV121139">
    <property type="protein sequence ID" value="CAH0562900.1"/>
    <property type="molecule type" value="Genomic_DNA"/>
</dbReference>
<accession>A0A9P0BIW6</accession>
<dbReference type="OrthoDB" id="8195830at2759"/>
<dbReference type="InterPro" id="IPR039353">
    <property type="entry name" value="TF_Adf1"/>
</dbReference>
<protein>
    <recommendedName>
        <fullName evidence="1">MADF domain-containing protein</fullName>
    </recommendedName>
</protein>
<dbReference type="GO" id="GO:0005667">
    <property type="term" value="C:transcription regulator complex"/>
    <property type="evidence" value="ECO:0007669"/>
    <property type="project" value="TreeGrafter"/>
</dbReference>
<dbReference type="InterPro" id="IPR006578">
    <property type="entry name" value="MADF-dom"/>
</dbReference>
<dbReference type="Proteomes" id="UP001154078">
    <property type="component" value="Chromosome 8"/>
</dbReference>
<reference evidence="2" key="1">
    <citation type="submission" date="2021-12" db="EMBL/GenBank/DDBJ databases">
        <authorList>
            <person name="King R."/>
        </authorList>
    </citation>
    <scope>NUCLEOTIDE SEQUENCE</scope>
</reference>
<organism evidence="2 3">
    <name type="scientific">Brassicogethes aeneus</name>
    <name type="common">Rape pollen beetle</name>
    <name type="synonym">Meligethes aeneus</name>
    <dbReference type="NCBI Taxonomy" id="1431903"/>
    <lineage>
        <taxon>Eukaryota</taxon>
        <taxon>Metazoa</taxon>
        <taxon>Ecdysozoa</taxon>
        <taxon>Arthropoda</taxon>
        <taxon>Hexapoda</taxon>
        <taxon>Insecta</taxon>
        <taxon>Pterygota</taxon>
        <taxon>Neoptera</taxon>
        <taxon>Endopterygota</taxon>
        <taxon>Coleoptera</taxon>
        <taxon>Polyphaga</taxon>
        <taxon>Cucujiformia</taxon>
        <taxon>Nitidulidae</taxon>
        <taxon>Meligethinae</taxon>
        <taxon>Brassicogethes</taxon>
    </lineage>
</organism>
<proteinExistence type="predicted"/>
<evidence type="ECO:0000313" key="3">
    <source>
        <dbReference type="Proteomes" id="UP001154078"/>
    </source>
</evidence>
<dbReference type="GO" id="GO:0006357">
    <property type="term" value="P:regulation of transcription by RNA polymerase II"/>
    <property type="evidence" value="ECO:0007669"/>
    <property type="project" value="TreeGrafter"/>
</dbReference>
<dbReference type="PANTHER" id="PTHR12243:SF67">
    <property type="entry name" value="COREPRESSOR OF PANGOLIN, ISOFORM A-RELATED"/>
    <property type="match status" value="1"/>
</dbReference>
<dbReference type="Pfam" id="PF10545">
    <property type="entry name" value="MADF_DNA_bdg"/>
    <property type="match status" value="1"/>
</dbReference>
<sequence length="291" mass="33264">MDDGELIRLVQGFENIYDKKNKMFKDIQAKRNSWNTIRQILNPNEEITVEAVEKRWAYLRQKYTQVRKEVLCQPSGSGGKPRCKWPYFDQMGFLDNFIQGRRRSCNYTKNKAACSNAEEISQEHNVLEESPQEHCDVFEEFPQYFQEEASEDAGNDDLPQTSQWDTLNVIVVEDEAEKNIIRPVPKADAEAKKVGAAVERGRTGLLRRQGTKRRATQPAGPSEQTMDKYLQSLTAYLDKENVSAQDDAFTNALGTLVGGIRNKSRRRLAKRQILRLAATFNSTSEDSESET</sequence>
<dbReference type="AlphaFoldDB" id="A0A9P0BIW6"/>
<dbReference type="GO" id="GO:0005634">
    <property type="term" value="C:nucleus"/>
    <property type="evidence" value="ECO:0007669"/>
    <property type="project" value="TreeGrafter"/>
</dbReference>
<keyword evidence="3" id="KW-1185">Reference proteome</keyword>
<dbReference type="PROSITE" id="PS51029">
    <property type="entry name" value="MADF"/>
    <property type="match status" value="1"/>
</dbReference>